<keyword evidence="2" id="KW-0732">Signal</keyword>
<organism evidence="3 4">
    <name type="scientific">Plectosphaerella plurivora</name>
    <dbReference type="NCBI Taxonomy" id="936078"/>
    <lineage>
        <taxon>Eukaryota</taxon>
        <taxon>Fungi</taxon>
        <taxon>Dikarya</taxon>
        <taxon>Ascomycota</taxon>
        <taxon>Pezizomycotina</taxon>
        <taxon>Sordariomycetes</taxon>
        <taxon>Hypocreomycetidae</taxon>
        <taxon>Glomerellales</taxon>
        <taxon>Plectosphaerellaceae</taxon>
        <taxon>Plectosphaerella</taxon>
    </lineage>
</organism>
<feature type="compositionally biased region" description="Basic and acidic residues" evidence="1">
    <location>
        <begin position="745"/>
        <end position="755"/>
    </location>
</feature>
<feature type="signal peptide" evidence="2">
    <location>
        <begin position="1"/>
        <end position="21"/>
    </location>
</feature>
<feature type="compositionally biased region" description="Basic and acidic residues" evidence="1">
    <location>
        <begin position="661"/>
        <end position="691"/>
    </location>
</feature>
<gene>
    <name evidence="3" type="ORF">F5X68DRAFT_195352</name>
</gene>
<keyword evidence="4" id="KW-1185">Reference proteome</keyword>
<feature type="compositionally biased region" description="Basic residues" evidence="1">
    <location>
        <begin position="320"/>
        <end position="341"/>
    </location>
</feature>
<reference evidence="3" key="1">
    <citation type="journal article" date="2021" name="Nat. Commun.">
        <title>Genetic determinants of endophytism in the Arabidopsis root mycobiome.</title>
        <authorList>
            <person name="Mesny F."/>
            <person name="Miyauchi S."/>
            <person name="Thiergart T."/>
            <person name="Pickel B."/>
            <person name="Atanasova L."/>
            <person name="Karlsson M."/>
            <person name="Huettel B."/>
            <person name="Barry K.W."/>
            <person name="Haridas S."/>
            <person name="Chen C."/>
            <person name="Bauer D."/>
            <person name="Andreopoulos W."/>
            <person name="Pangilinan J."/>
            <person name="LaButti K."/>
            <person name="Riley R."/>
            <person name="Lipzen A."/>
            <person name="Clum A."/>
            <person name="Drula E."/>
            <person name="Henrissat B."/>
            <person name="Kohler A."/>
            <person name="Grigoriev I.V."/>
            <person name="Martin F.M."/>
            <person name="Hacquard S."/>
        </authorList>
    </citation>
    <scope>NUCLEOTIDE SEQUENCE</scope>
    <source>
        <strain evidence="3">MPI-SDFR-AT-0117</strain>
    </source>
</reference>
<proteinExistence type="predicted"/>
<dbReference type="AlphaFoldDB" id="A0A9P8V1E2"/>
<protein>
    <submittedName>
        <fullName evidence="3">Uncharacterized protein</fullName>
    </submittedName>
</protein>
<feature type="region of interest" description="Disordered" evidence="1">
    <location>
        <begin position="176"/>
        <end position="243"/>
    </location>
</feature>
<feature type="compositionally biased region" description="Low complexity" evidence="1">
    <location>
        <begin position="202"/>
        <end position="214"/>
    </location>
</feature>
<comment type="caution">
    <text evidence="3">The sequence shown here is derived from an EMBL/GenBank/DDBJ whole genome shotgun (WGS) entry which is preliminary data.</text>
</comment>
<feature type="region of interest" description="Disordered" evidence="1">
    <location>
        <begin position="652"/>
        <end position="775"/>
    </location>
</feature>
<feature type="chain" id="PRO_5040435442" evidence="2">
    <location>
        <begin position="22"/>
        <end position="893"/>
    </location>
</feature>
<evidence type="ECO:0000313" key="4">
    <source>
        <dbReference type="Proteomes" id="UP000770015"/>
    </source>
</evidence>
<feature type="compositionally biased region" description="Pro residues" evidence="1">
    <location>
        <begin position="725"/>
        <end position="741"/>
    </location>
</feature>
<evidence type="ECO:0000313" key="3">
    <source>
        <dbReference type="EMBL" id="KAH6664743.1"/>
    </source>
</evidence>
<dbReference type="Proteomes" id="UP000770015">
    <property type="component" value="Unassembled WGS sequence"/>
</dbReference>
<evidence type="ECO:0000256" key="2">
    <source>
        <dbReference type="SAM" id="SignalP"/>
    </source>
</evidence>
<evidence type="ECO:0000256" key="1">
    <source>
        <dbReference type="SAM" id="MobiDB-lite"/>
    </source>
</evidence>
<feature type="compositionally biased region" description="Basic and acidic residues" evidence="1">
    <location>
        <begin position="702"/>
        <end position="723"/>
    </location>
</feature>
<dbReference type="EMBL" id="JAGSXJ010000039">
    <property type="protein sequence ID" value="KAH6664743.1"/>
    <property type="molecule type" value="Genomic_DNA"/>
</dbReference>
<feature type="region of interest" description="Disordered" evidence="1">
    <location>
        <begin position="289"/>
        <end position="375"/>
    </location>
</feature>
<accession>A0A9P8V1E2</accession>
<feature type="compositionally biased region" description="Basic and acidic residues" evidence="1">
    <location>
        <begin position="364"/>
        <end position="375"/>
    </location>
</feature>
<name>A0A9P8V1E2_9PEZI</name>
<sequence length="893" mass="94908">MKAGLLIRVAAAFGLIGLVSGMPMPLRNPEESPVITSSSNGTSSNETLSPECAQAYGFLDLLTDPVVNDRPASMPSLYQHPDLEKFIPAMLFFLEFNKLVITQEVKNIGPSPGPLNMTNAGMRIFLGYLQLVQEAINVGDSAVENVESGFKDSYKEATVGEGLFADGTSVEEEAPVHSIPVFKISTRPRGPDAQKAGQPAEPTQSSAPSQTSSPVEKPKVVWKPQNVVKRDSRPDTVTPNTPHIVTKPLIFWGGGTLSQPQNVTDNINNDNGKQGTAEDMKATGEAAFIAGKTTDQTTDINTKKKEPEGGKTNSNNGEKKKTKKKKPKTKTKKKKKKKKTKEAKGNETGKKISKIIAEPADTATTKDKDKDKDDKLSTIAPTLVGGLAAGAAGAQLLDKGVSAITSARLDLAAEKLPVRIPKTPGYNTPASSLNTPPSTSFGSRTELSILNDAWDNSLPRAPSDLGSEKTDLDGIKQNSRKLPKLNHETLKSAIQDNWQGVQNRWKAQMKAAKMAGQSQWGKTGLQAPPEWRQWDLKHNVPQVANSAPAGAAAGAAAGAGGAAAVGASTPAAAAAGAPAAAAAGAAPAIVGAPANIAGQGANVGGNIAGTGANVAGNLLGTAGQAAGAVGNAVGGAVSGAGNFMKNVMGGMLGGNAATPSHSDKKEERRPSEPKKKEDEKKKGEPEAKPSREPTLPTYDGANDDKEEQRPSESGKKKEEEKPKPKPNPKPNPKPEPKPIIPPYDGAKDKKKEKGAGHKPSRQPILPTFLSAKNSPEKQIASAEIVFGSDIQPITPSRAYISTNEDQPQVDEEESLDHYPEYMKSYDKVVELKDGEPLGPPPYCERKPEFSDAWNPKVWWDDFFHDENVLSERERAACKKYYWKISWKPGSKGH</sequence>